<comment type="caution">
    <text evidence="1">The sequence shown here is derived from an EMBL/GenBank/DDBJ whole genome shotgun (WGS) entry which is preliminary data.</text>
</comment>
<accession>A0ABW4SBI6</accession>
<proteinExistence type="predicted"/>
<organism evidence="1 2">
    <name type="scientific">Halodurantibacterium flavum</name>
    <dbReference type="NCBI Taxonomy" id="1382802"/>
    <lineage>
        <taxon>Bacteria</taxon>
        <taxon>Pseudomonadati</taxon>
        <taxon>Pseudomonadota</taxon>
        <taxon>Alphaproteobacteria</taxon>
        <taxon>Rhodobacterales</taxon>
        <taxon>Paracoccaceae</taxon>
        <taxon>Halodurantibacterium</taxon>
    </lineage>
</organism>
<dbReference type="RefSeq" id="WP_390265204.1">
    <property type="nucleotide sequence ID" value="NZ_JBHUGH010000034.1"/>
</dbReference>
<gene>
    <name evidence="1" type="ORF">ACFSGJ_18255</name>
</gene>
<name>A0ABW4SBI6_9RHOB</name>
<dbReference type="Proteomes" id="UP001597353">
    <property type="component" value="Unassembled WGS sequence"/>
</dbReference>
<evidence type="ECO:0000313" key="1">
    <source>
        <dbReference type="EMBL" id="MFD1914149.1"/>
    </source>
</evidence>
<keyword evidence="2" id="KW-1185">Reference proteome</keyword>
<sequence length="65" mass="7210">MERDDVSSVFTGILGAEDPWGAFIAWLGERREENRRQGGDDEVFLGVMVMQALMLNLPLGDGGRK</sequence>
<evidence type="ECO:0000313" key="2">
    <source>
        <dbReference type="Proteomes" id="UP001597353"/>
    </source>
</evidence>
<reference evidence="2" key="1">
    <citation type="journal article" date="2019" name="Int. J. Syst. Evol. Microbiol.">
        <title>The Global Catalogue of Microorganisms (GCM) 10K type strain sequencing project: providing services to taxonomists for standard genome sequencing and annotation.</title>
        <authorList>
            <consortium name="The Broad Institute Genomics Platform"/>
            <consortium name="The Broad Institute Genome Sequencing Center for Infectious Disease"/>
            <person name="Wu L."/>
            <person name="Ma J."/>
        </authorList>
    </citation>
    <scope>NUCLEOTIDE SEQUENCE [LARGE SCALE GENOMIC DNA]</scope>
    <source>
        <strain evidence="2">CGMCC 4.7242</strain>
    </source>
</reference>
<dbReference type="EMBL" id="JBHUGH010000034">
    <property type="protein sequence ID" value="MFD1914149.1"/>
    <property type="molecule type" value="Genomic_DNA"/>
</dbReference>
<protein>
    <submittedName>
        <fullName evidence="1">Uncharacterized protein</fullName>
    </submittedName>
</protein>